<evidence type="ECO:0000313" key="2">
    <source>
        <dbReference type="Proteomes" id="UP000247591"/>
    </source>
</evidence>
<keyword evidence="2" id="KW-1185">Reference proteome</keyword>
<dbReference type="AlphaFoldDB" id="A0A318RRE7"/>
<accession>A0A318RRE7</accession>
<dbReference type="RefSeq" id="WP_110468488.1">
    <property type="nucleotide sequence ID" value="NZ_QJSP01000003.1"/>
</dbReference>
<gene>
    <name evidence="1" type="ORF">DFR67_103171</name>
</gene>
<reference evidence="1 2" key="1">
    <citation type="submission" date="2018-06" db="EMBL/GenBank/DDBJ databases">
        <title>Genomic Encyclopedia of Type Strains, Phase IV (KMG-IV): sequencing the most valuable type-strain genomes for metagenomic binning, comparative biology and taxonomic classification.</title>
        <authorList>
            <person name="Goeker M."/>
        </authorList>
    </citation>
    <scope>NUCLEOTIDE SEQUENCE [LARGE SCALE GENOMIC DNA]</scope>
    <source>
        <strain evidence="1 2">DSM 45521</strain>
    </source>
</reference>
<proteinExistence type="predicted"/>
<dbReference type="Proteomes" id="UP000247591">
    <property type="component" value="Unassembled WGS sequence"/>
</dbReference>
<organism evidence="1 2">
    <name type="scientific">Williamsia limnetica</name>
    <dbReference type="NCBI Taxonomy" id="882452"/>
    <lineage>
        <taxon>Bacteria</taxon>
        <taxon>Bacillati</taxon>
        <taxon>Actinomycetota</taxon>
        <taxon>Actinomycetes</taxon>
        <taxon>Mycobacteriales</taxon>
        <taxon>Nocardiaceae</taxon>
        <taxon>Williamsia</taxon>
    </lineage>
</organism>
<evidence type="ECO:0000313" key="1">
    <source>
        <dbReference type="EMBL" id="PYE19260.1"/>
    </source>
</evidence>
<protein>
    <submittedName>
        <fullName evidence="1">Uncharacterized protein</fullName>
    </submittedName>
</protein>
<dbReference type="EMBL" id="QJSP01000003">
    <property type="protein sequence ID" value="PYE19260.1"/>
    <property type="molecule type" value="Genomic_DNA"/>
</dbReference>
<comment type="caution">
    <text evidence="1">The sequence shown here is derived from an EMBL/GenBank/DDBJ whole genome shotgun (WGS) entry which is preliminary data.</text>
</comment>
<sequence>MRPILLTDFCRSLRVEAAEVQTAIRAGDLDATLTGSLVLLNSSEAVRWWLAQRERKSAGH</sequence>
<name>A0A318RRE7_WILLI</name>